<reference evidence="1 2" key="1">
    <citation type="submission" date="2017-09" db="EMBL/GenBank/DDBJ databases">
        <title>Genomic, metabolic, and phenotypic characteristics of bacterial isolates from the natural microbiome of the model nematode Caenorhabditis elegans.</title>
        <authorList>
            <person name="Zimmermann J."/>
            <person name="Obeng N."/>
            <person name="Yang W."/>
            <person name="Obeng O."/>
            <person name="Kissoyan K."/>
            <person name="Pees B."/>
            <person name="Dirksen P."/>
            <person name="Hoppner M."/>
            <person name="Franke A."/>
            <person name="Rosenstiel P."/>
            <person name="Leippe M."/>
            <person name="Dierking K."/>
            <person name="Kaleta C."/>
            <person name="Schulenburg H."/>
        </authorList>
    </citation>
    <scope>NUCLEOTIDE SEQUENCE [LARGE SCALE GENOMIC DNA]</scope>
    <source>
        <strain evidence="1 2">MYb184</strain>
    </source>
</reference>
<proteinExistence type="predicted"/>
<comment type="caution">
    <text evidence="1">The sequence shown here is derived from an EMBL/GenBank/DDBJ whole genome shotgun (WGS) entry which is preliminary data.</text>
</comment>
<name>A0A2S9DPF9_PSECE</name>
<organism evidence="1 2">
    <name type="scientific">Pseudomonas cedrina</name>
    <dbReference type="NCBI Taxonomy" id="651740"/>
    <lineage>
        <taxon>Bacteria</taxon>
        <taxon>Pseudomonadati</taxon>
        <taxon>Pseudomonadota</taxon>
        <taxon>Gammaproteobacteria</taxon>
        <taxon>Pseudomonadales</taxon>
        <taxon>Pseudomonadaceae</taxon>
        <taxon>Pseudomonas</taxon>
    </lineage>
</organism>
<sequence length="81" mass="9336">MRRPECGSWLACDADTSVHPSSEVDTIAGKPAPTFALCASNKKRPLMRPFCYFQSHIMYASHAHSPVTAHNRYTRRWWRRS</sequence>
<dbReference type="Proteomes" id="UP000239458">
    <property type="component" value="Unassembled WGS sequence"/>
</dbReference>
<gene>
    <name evidence="1" type="ORF">CQ006_14190</name>
</gene>
<protein>
    <submittedName>
        <fullName evidence="1">Uncharacterized protein</fullName>
    </submittedName>
</protein>
<dbReference type="EMBL" id="PCQE01000021">
    <property type="protein sequence ID" value="PRC03786.1"/>
    <property type="molecule type" value="Genomic_DNA"/>
</dbReference>
<evidence type="ECO:0000313" key="2">
    <source>
        <dbReference type="Proteomes" id="UP000239458"/>
    </source>
</evidence>
<evidence type="ECO:0000313" key="1">
    <source>
        <dbReference type="EMBL" id="PRC03786.1"/>
    </source>
</evidence>
<dbReference type="AlphaFoldDB" id="A0A2S9DPF9"/>
<accession>A0A2S9DPF9</accession>